<dbReference type="GeneID" id="5440551"/>
<reference evidence="3 4" key="2">
    <citation type="journal article" date="2012" name="Eukaryot. Cell">
        <title>Genome update of Botrytis cinerea strains B05.10 and T4.</title>
        <authorList>
            <person name="Staats M."/>
            <person name="van Kan J.A."/>
        </authorList>
    </citation>
    <scope>NUCLEOTIDE SEQUENCE [LARGE SCALE GENOMIC DNA]</scope>
    <source>
        <strain evidence="3 4">B05.10</strain>
    </source>
</reference>
<dbReference type="InterPro" id="IPR050300">
    <property type="entry name" value="GDXG_lipolytic_enzyme"/>
</dbReference>
<dbReference type="OMA" id="LCHANIA"/>
<protein>
    <recommendedName>
        <fullName evidence="2">BD-FAE-like domain-containing protein</fullName>
    </recommendedName>
</protein>
<feature type="domain" description="BD-FAE-like" evidence="2">
    <location>
        <begin position="55"/>
        <end position="171"/>
    </location>
</feature>
<evidence type="ECO:0000313" key="3">
    <source>
        <dbReference type="EMBL" id="ATZ49947.1"/>
    </source>
</evidence>
<proteinExistence type="predicted"/>
<dbReference type="SUPFAM" id="SSF53474">
    <property type="entry name" value="alpha/beta-Hydrolases"/>
    <property type="match status" value="1"/>
</dbReference>
<dbReference type="InterPro" id="IPR049492">
    <property type="entry name" value="BD-FAE-like_dom"/>
</dbReference>
<dbReference type="VEuPathDB" id="FungiDB:Bcin05g03420"/>
<dbReference type="PANTHER" id="PTHR48081:SF33">
    <property type="entry name" value="KYNURENINE FORMAMIDASE"/>
    <property type="match status" value="1"/>
</dbReference>
<dbReference type="KEGG" id="bfu:BCIN_05g03420"/>
<keyword evidence="4" id="KW-1185">Reference proteome</keyword>
<dbReference type="GO" id="GO:0004061">
    <property type="term" value="F:arylformamidase activity"/>
    <property type="evidence" value="ECO:0007669"/>
    <property type="project" value="TreeGrafter"/>
</dbReference>
<dbReference type="RefSeq" id="XP_001559921.1">
    <property type="nucleotide sequence ID" value="XM_001559871.2"/>
</dbReference>
<evidence type="ECO:0000313" key="4">
    <source>
        <dbReference type="Proteomes" id="UP000001798"/>
    </source>
</evidence>
<dbReference type="InterPro" id="IPR029058">
    <property type="entry name" value="AB_hydrolase_fold"/>
</dbReference>
<gene>
    <name evidence="3" type="ORF">BCIN_05g03420</name>
</gene>
<dbReference type="AlphaFoldDB" id="A0A384JHQ0"/>
<dbReference type="OrthoDB" id="433474at2759"/>
<evidence type="ECO:0000259" key="2">
    <source>
        <dbReference type="Pfam" id="PF20434"/>
    </source>
</evidence>
<sequence length="323" mass="35372">MEALKNLSLTTGTSIKETIFPTAKILAPYLQKNRDSILSVPRSTHTYGSHTRQTLDLYPSTTASSTSPILIFFYGGGLTRGDKILDVPILDKLVYHNLGAFFSKQGITTILPDYRRVDSETGGEGAVYPSGGEDVSAVLRWLSKTDLLDGKGNKKDVYLMGNSAGGLHIATYLLESRFLEERKSWQGEEANVLLKGAVEVGVPFSFEEALAGRKDMLEKYYGSDESVLAKCPSGLLKAVGESKKSREELGIPNLLVMNSEYDPVDEILNPNDAFVKLGEEIWAEKIEVIKIQGHNHISPPMALSTGEGEEWGEQVATWIKGNA</sequence>
<dbReference type="ESTHER" id="botfb-a6rm08">
    <property type="family name" value="Steryl_acetyl_hydrolase"/>
</dbReference>
<dbReference type="Gene3D" id="3.40.50.1820">
    <property type="entry name" value="alpha/beta hydrolase"/>
    <property type="match status" value="1"/>
</dbReference>
<reference evidence="3 4" key="3">
    <citation type="journal article" date="2017" name="Mol. Plant Pathol.">
        <title>A gapless genome sequence of the fungus Botrytis cinerea.</title>
        <authorList>
            <person name="Van Kan J.A."/>
            <person name="Stassen J.H."/>
            <person name="Mosbach A."/>
            <person name="Van Der Lee T.A."/>
            <person name="Faino L."/>
            <person name="Farmer A.D."/>
            <person name="Papasotiriou D.G."/>
            <person name="Zhou S."/>
            <person name="Seidl M.F."/>
            <person name="Cottam E."/>
            <person name="Edel D."/>
            <person name="Hahn M."/>
            <person name="Schwartz D.C."/>
            <person name="Dietrich R.A."/>
            <person name="Widdison S."/>
            <person name="Scalliet G."/>
        </authorList>
    </citation>
    <scope>NUCLEOTIDE SEQUENCE [LARGE SCALE GENOMIC DNA]</scope>
    <source>
        <strain evidence="3 4">B05.10</strain>
    </source>
</reference>
<dbReference type="Pfam" id="PF20434">
    <property type="entry name" value="BD-FAE"/>
    <property type="match status" value="1"/>
</dbReference>
<reference evidence="3 4" key="1">
    <citation type="journal article" date="2011" name="PLoS Genet.">
        <title>Genomic analysis of the necrotrophic fungal pathogens Sclerotinia sclerotiorum and Botrytis cinerea.</title>
        <authorList>
            <person name="Amselem J."/>
            <person name="Cuomo C.A."/>
            <person name="van Kan J.A."/>
            <person name="Viaud M."/>
            <person name="Benito E.P."/>
            <person name="Couloux A."/>
            <person name="Coutinho P.M."/>
            <person name="de Vries R.P."/>
            <person name="Dyer P.S."/>
            <person name="Fillinger S."/>
            <person name="Fournier E."/>
            <person name="Gout L."/>
            <person name="Hahn M."/>
            <person name="Kohn L."/>
            <person name="Lapalu N."/>
            <person name="Plummer K.M."/>
            <person name="Pradier J.M."/>
            <person name="Quevillon E."/>
            <person name="Sharon A."/>
            <person name="Simon A."/>
            <person name="ten Have A."/>
            <person name="Tudzynski B."/>
            <person name="Tudzynski P."/>
            <person name="Wincker P."/>
            <person name="Andrew M."/>
            <person name="Anthouard V."/>
            <person name="Beever R.E."/>
            <person name="Beffa R."/>
            <person name="Benoit I."/>
            <person name="Bouzid O."/>
            <person name="Brault B."/>
            <person name="Chen Z."/>
            <person name="Choquer M."/>
            <person name="Collemare J."/>
            <person name="Cotton P."/>
            <person name="Danchin E.G."/>
            <person name="Da Silva C."/>
            <person name="Gautier A."/>
            <person name="Giraud C."/>
            <person name="Giraud T."/>
            <person name="Gonzalez C."/>
            <person name="Grossetete S."/>
            <person name="Guldener U."/>
            <person name="Henrissat B."/>
            <person name="Howlett B.J."/>
            <person name="Kodira C."/>
            <person name="Kretschmer M."/>
            <person name="Lappartient A."/>
            <person name="Leroch M."/>
            <person name="Levis C."/>
            <person name="Mauceli E."/>
            <person name="Neuveglise C."/>
            <person name="Oeser B."/>
            <person name="Pearson M."/>
            <person name="Poulain J."/>
            <person name="Poussereau N."/>
            <person name="Quesneville H."/>
            <person name="Rascle C."/>
            <person name="Schumacher J."/>
            <person name="Segurens B."/>
            <person name="Sexton A."/>
            <person name="Silva E."/>
            <person name="Sirven C."/>
            <person name="Soanes D.M."/>
            <person name="Talbot N.J."/>
            <person name="Templeton M."/>
            <person name="Yandava C."/>
            <person name="Yarden O."/>
            <person name="Zeng Q."/>
            <person name="Rollins J.A."/>
            <person name="Lebrun M.H."/>
            <person name="Dickman M."/>
        </authorList>
    </citation>
    <scope>NUCLEOTIDE SEQUENCE [LARGE SCALE GENOMIC DNA]</scope>
    <source>
        <strain evidence="3 4">B05.10</strain>
    </source>
</reference>
<accession>A0A384JHQ0</accession>
<dbReference type="Proteomes" id="UP000001798">
    <property type="component" value="Chromosome 5"/>
</dbReference>
<evidence type="ECO:0000256" key="1">
    <source>
        <dbReference type="ARBA" id="ARBA00022801"/>
    </source>
</evidence>
<dbReference type="PANTHER" id="PTHR48081">
    <property type="entry name" value="AB HYDROLASE SUPERFAMILY PROTEIN C4A8.06C"/>
    <property type="match status" value="1"/>
</dbReference>
<dbReference type="EMBL" id="CP009809">
    <property type="protein sequence ID" value="ATZ49947.1"/>
    <property type="molecule type" value="Genomic_DNA"/>
</dbReference>
<keyword evidence="1" id="KW-0378">Hydrolase</keyword>
<name>A0A384JHQ0_BOTFB</name>
<organism evidence="3 4">
    <name type="scientific">Botryotinia fuckeliana (strain B05.10)</name>
    <name type="common">Noble rot fungus</name>
    <name type="synonym">Botrytis cinerea</name>
    <dbReference type="NCBI Taxonomy" id="332648"/>
    <lineage>
        <taxon>Eukaryota</taxon>
        <taxon>Fungi</taxon>
        <taxon>Dikarya</taxon>
        <taxon>Ascomycota</taxon>
        <taxon>Pezizomycotina</taxon>
        <taxon>Leotiomycetes</taxon>
        <taxon>Helotiales</taxon>
        <taxon>Sclerotiniaceae</taxon>
        <taxon>Botrytis</taxon>
    </lineage>
</organism>